<proteinExistence type="predicted"/>
<feature type="transmembrane region" description="Helical" evidence="1">
    <location>
        <begin position="12"/>
        <end position="45"/>
    </location>
</feature>
<evidence type="ECO:0000313" key="5">
    <source>
        <dbReference type="Proteomes" id="UP000004200"/>
    </source>
</evidence>
<feature type="domain" description="Cyclic nucleotide-binding" evidence="2">
    <location>
        <begin position="218"/>
        <end position="314"/>
    </location>
</feature>
<evidence type="ECO:0000313" key="4">
    <source>
        <dbReference type="EMBL" id="EGV32565.1"/>
    </source>
</evidence>
<feature type="domain" description="STAS" evidence="3">
    <location>
        <begin position="84"/>
        <end position="192"/>
    </location>
</feature>
<protein>
    <submittedName>
        <fullName evidence="4">Cyclic nucleotide-binding protein</fullName>
    </submittedName>
</protein>
<evidence type="ECO:0000256" key="1">
    <source>
        <dbReference type="SAM" id="Phobius"/>
    </source>
</evidence>
<reference evidence="4 5" key="1">
    <citation type="submission" date="2011-06" db="EMBL/GenBank/DDBJ databases">
        <title>The draft genome of Thiorhodococcus drewsii AZ1.</title>
        <authorList>
            <consortium name="US DOE Joint Genome Institute (JGI-PGF)"/>
            <person name="Lucas S."/>
            <person name="Han J."/>
            <person name="Lapidus A."/>
            <person name="Cheng J.-F."/>
            <person name="Goodwin L."/>
            <person name="Pitluck S."/>
            <person name="Peters L."/>
            <person name="Land M.L."/>
            <person name="Hauser L."/>
            <person name="Vogl K."/>
            <person name="Liu Z."/>
            <person name="Imhoff J."/>
            <person name="Thiel V."/>
            <person name="Frigaard N.-U."/>
            <person name="Bryant D.A."/>
            <person name="Woyke T.J."/>
        </authorList>
    </citation>
    <scope>NUCLEOTIDE SEQUENCE [LARGE SCALE GENOMIC DNA]</scope>
    <source>
        <strain evidence="4 5">AZ1</strain>
    </source>
</reference>
<dbReference type="InterPro" id="IPR014710">
    <property type="entry name" value="RmlC-like_jellyroll"/>
</dbReference>
<keyword evidence="1" id="KW-1133">Transmembrane helix</keyword>
<dbReference type="InterPro" id="IPR018490">
    <property type="entry name" value="cNMP-bd_dom_sf"/>
</dbReference>
<dbReference type="PROSITE" id="PS50042">
    <property type="entry name" value="CNMP_BINDING_3"/>
    <property type="match status" value="1"/>
</dbReference>
<sequence length="366" mass="40277">MLLWLRRSRTRIDGILALLVIACTLSFDLIIGVGAGALGAVLLFLRDQIRAQTIHSRSTGRAVRSMGLRSEEDLALLDEHGDRIVYIELRGHLFFGTVDRLFTELATLLERPVWIVVNMRRVQSIDLTALDLFRQMKLRLRSYGGYMLFANIHRGAAHARKMDKLLRSFAPGYVQAEIKTSFKSTDKALEAAEDMLLTELGRPPAPIDACVAIEDNALFCGIDATVLETLRPLMQELQLPRKARPFRVGDSGDAIYFVIRGVVDLRLPSGVYHYKRLSSIGPGGYFGETAFVDPGPRSADAVVTRDATLLMLSRAKIGDLADRTTDAAAVVLLLRLACSLPIICADPEPRFVASSIGECRIGIGLG</sequence>
<dbReference type="AlphaFoldDB" id="G2DYD8"/>
<dbReference type="InterPro" id="IPR000595">
    <property type="entry name" value="cNMP-bd_dom"/>
</dbReference>
<comment type="caution">
    <text evidence="4">The sequence shown here is derived from an EMBL/GenBank/DDBJ whole genome shotgun (WGS) entry which is preliminary data.</text>
</comment>
<keyword evidence="1" id="KW-0472">Membrane</keyword>
<keyword evidence="5" id="KW-1185">Reference proteome</keyword>
<evidence type="ECO:0000259" key="3">
    <source>
        <dbReference type="PROSITE" id="PS50801"/>
    </source>
</evidence>
<evidence type="ECO:0000259" key="2">
    <source>
        <dbReference type="PROSITE" id="PS50042"/>
    </source>
</evidence>
<dbReference type="eggNOG" id="COG0659">
    <property type="taxonomic scope" value="Bacteria"/>
</dbReference>
<dbReference type="Pfam" id="PF01740">
    <property type="entry name" value="STAS"/>
    <property type="match status" value="1"/>
</dbReference>
<dbReference type="InterPro" id="IPR052706">
    <property type="entry name" value="Membrane-Transporter-like"/>
</dbReference>
<dbReference type="InterPro" id="IPR036513">
    <property type="entry name" value="STAS_dom_sf"/>
</dbReference>
<dbReference type="Gene3D" id="3.30.750.24">
    <property type="entry name" value="STAS domain"/>
    <property type="match status" value="1"/>
</dbReference>
<dbReference type="Gene3D" id="2.60.120.10">
    <property type="entry name" value="Jelly Rolls"/>
    <property type="match status" value="1"/>
</dbReference>
<dbReference type="PROSITE" id="PS50801">
    <property type="entry name" value="STAS"/>
    <property type="match status" value="1"/>
</dbReference>
<dbReference type="EMBL" id="AFWT01000006">
    <property type="protein sequence ID" value="EGV32565.1"/>
    <property type="molecule type" value="Genomic_DNA"/>
</dbReference>
<keyword evidence="1" id="KW-0812">Transmembrane</keyword>
<dbReference type="SUPFAM" id="SSF51206">
    <property type="entry name" value="cAMP-binding domain-like"/>
    <property type="match status" value="1"/>
</dbReference>
<accession>G2DYD8</accession>
<dbReference type="PANTHER" id="PTHR43310">
    <property type="entry name" value="SULFATE TRANSPORTER YBAR-RELATED"/>
    <property type="match status" value="1"/>
</dbReference>
<organism evidence="4 5">
    <name type="scientific">Thiorhodococcus drewsii AZ1</name>
    <dbReference type="NCBI Taxonomy" id="765913"/>
    <lineage>
        <taxon>Bacteria</taxon>
        <taxon>Pseudomonadati</taxon>
        <taxon>Pseudomonadota</taxon>
        <taxon>Gammaproteobacteria</taxon>
        <taxon>Chromatiales</taxon>
        <taxon>Chromatiaceae</taxon>
        <taxon>Thiorhodococcus</taxon>
    </lineage>
</organism>
<dbReference type="SUPFAM" id="SSF52091">
    <property type="entry name" value="SpoIIaa-like"/>
    <property type="match status" value="1"/>
</dbReference>
<dbReference type="eggNOG" id="COG0664">
    <property type="taxonomic scope" value="Bacteria"/>
</dbReference>
<dbReference type="InterPro" id="IPR002645">
    <property type="entry name" value="STAS_dom"/>
</dbReference>
<name>G2DYD8_9GAMM</name>
<dbReference type="SMART" id="SM00100">
    <property type="entry name" value="cNMP"/>
    <property type="match status" value="1"/>
</dbReference>
<dbReference type="STRING" id="765913.ThidrDRAFT_1050"/>
<dbReference type="Proteomes" id="UP000004200">
    <property type="component" value="Unassembled WGS sequence"/>
</dbReference>
<dbReference type="PANTHER" id="PTHR43310:SF1">
    <property type="entry name" value="SULFATE TRANSPORTER YBAR-RELATED"/>
    <property type="match status" value="1"/>
</dbReference>
<dbReference type="CDD" id="cd00038">
    <property type="entry name" value="CAP_ED"/>
    <property type="match status" value="1"/>
</dbReference>
<dbReference type="CDD" id="cd07042">
    <property type="entry name" value="STAS_SulP_like_sulfate_transporter"/>
    <property type="match status" value="1"/>
</dbReference>
<gene>
    <name evidence="4" type="ORF">ThidrDRAFT_1050</name>
</gene>
<dbReference type="Pfam" id="PF00027">
    <property type="entry name" value="cNMP_binding"/>
    <property type="match status" value="1"/>
</dbReference>